<evidence type="ECO:0000313" key="1">
    <source>
        <dbReference type="Proteomes" id="UP000887578"/>
    </source>
</evidence>
<reference evidence="2" key="1">
    <citation type="submission" date="2022-11" db="UniProtKB">
        <authorList>
            <consortium name="WormBaseParasite"/>
        </authorList>
    </citation>
    <scope>IDENTIFICATION</scope>
</reference>
<dbReference type="AlphaFoldDB" id="A0A914P1L1"/>
<sequence length="260" mass="30402">MYFDFDDIDDALNESDTEEGHPLIVPATRTQFYDLIHQQNFPFRAPLIDYVAKNPLSHAGHFKLIQACKFFFIKNPIILVSMIHNNMSGEKWFIAVNGEHIDINDISSNVWVTDVIEISSLSSTWEDEHPREAAYISSIMPRIYKSDINQFILWHHNIFLDDLIFLASKCELVSFSRVTVKNKDGSKVALEKIIEALPEKNKKTKIELKFRNQISFDYQNRLQEIVDEIIGAEYHDYRIPMFNFPDIDGESYKKLFELFN</sequence>
<dbReference type="WBParaSite" id="PDA_v2.g11695.t1">
    <property type="protein sequence ID" value="PDA_v2.g11695.t1"/>
    <property type="gene ID" value="PDA_v2.g11695"/>
</dbReference>
<name>A0A914P1L1_9BILA</name>
<organism evidence="1 2">
    <name type="scientific">Panagrolaimus davidi</name>
    <dbReference type="NCBI Taxonomy" id="227884"/>
    <lineage>
        <taxon>Eukaryota</taxon>
        <taxon>Metazoa</taxon>
        <taxon>Ecdysozoa</taxon>
        <taxon>Nematoda</taxon>
        <taxon>Chromadorea</taxon>
        <taxon>Rhabditida</taxon>
        <taxon>Tylenchina</taxon>
        <taxon>Panagrolaimomorpha</taxon>
        <taxon>Panagrolaimoidea</taxon>
        <taxon>Panagrolaimidae</taxon>
        <taxon>Panagrolaimus</taxon>
    </lineage>
</organism>
<proteinExistence type="predicted"/>
<dbReference type="Proteomes" id="UP000887578">
    <property type="component" value="Unplaced"/>
</dbReference>
<evidence type="ECO:0000313" key="2">
    <source>
        <dbReference type="WBParaSite" id="PDA_v2.g11695.t1"/>
    </source>
</evidence>
<protein>
    <submittedName>
        <fullName evidence="2">Uncharacterized protein</fullName>
    </submittedName>
</protein>
<keyword evidence="1" id="KW-1185">Reference proteome</keyword>
<accession>A0A914P1L1</accession>